<dbReference type="EMBL" id="LDAU01000232">
    <property type="protein sequence ID" value="KRW98700.1"/>
    <property type="molecule type" value="Genomic_DNA"/>
</dbReference>
<sequence>MYQIFQTKSYIDQKLAVKGKGSNYRYQTASVICASQNGSIVSAARGRQKNISSYKVSLESKKIEQTGTYYVQASLNMDGQQYQNGVNSYGFGIYGPENGFKLQEVSLSQIPRQVQSSLQQCRHVENLPSYVI</sequence>
<protein>
    <submittedName>
        <fullName evidence="1">Uncharacterized protein</fullName>
    </submittedName>
</protein>
<dbReference type="InParanoid" id="A0A0V0Q8Y6"/>
<evidence type="ECO:0000313" key="2">
    <source>
        <dbReference type="Proteomes" id="UP000054937"/>
    </source>
</evidence>
<accession>A0A0V0Q8Y6</accession>
<reference evidence="1 2" key="1">
    <citation type="journal article" date="2015" name="Sci. Rep.">
        <title>Genome of the facultative scuticociliatosis pathogen Pseudocohnilembus persalinus provides insight into its virulence through horizontal gene transfer.</title>
        <authorList>
            <person name="Xiong J."/>
            <person name="Wang G."/>
            <person name="Cheng J."/>
            <person name="Tian M."/>
            <person name="Pan X."/>
            <person name="Warren A."/>
            <person name="Jiang C."/>
            <person name="Yuan D."/>
            <person name="Miao W."/>
        </authorList>
    </citation>
    <scope>NUCLEOTIDE SEQUENCE [LARGE SCALE GENOMIC DNA]</scope>
    <source>
        <strain evidence="1">36N120E</strain>
    </source>
</reference>
<gene>
    <name evidence="1" type="ORF">PPERSA_00288</name>
</gene>
<comment type="caution">
    <text evidence="1">The sequence shown here is derived from an EMBL/GenBank/DDBJ whole genome shotgun (WGS) entry which is preliminary data.</text>
</comment>
<dbReference type="Proteomes" id="UP000054937">
    <property type="component" value="Unassembled WGS sequence"/>
</dbReference>
<keyword evidence="2" id="KW-1185">Reference proteome</keyword>
<dbReference type="AlphaFoldDB" id="A0A0V0Q8Y6"/>
<evidence type="ECO:0000313" key="1">
    <source>
        <dbReference type="EMBL" id="KRW98700.1"/>
    </source>
</evidence>
<name>A0A0V0Q8Y6_PSEPJ</name>
<proteinExistence type="predicted"/>
<organism evidence="1 2">
    <name type="scientific">Pseudocohnilembus persalinus</name>
    <name type="common">Ciliate</name>
    <dbReference type="NCBI Taxonomy" id="266149"/>
    <lineage>
        <taxon>Eukaryota</taxon>
        <taxon>Sar</taxon>
        <taxon>Alveolata</taxon>
        <taxon>Ciliophora</taxon>
        <taxon>Intramacronucleata</taxon>
        <taxon>Oligohymenophorea</taxon>
        <taxon>Scuticociliatia</taxon>
        <taxon>Philasterida</taxon>
        <taxon>Pseudocohnilembidae</taxon>
        <taxon>Pseudocohnilembus</taxon>
    </lineage>
</organism>